<evidence type="ECO:0000313" key="3">
    <source>
        <dbReference type="Proteomes" id="UP000030645"/>
    </source>
</evidence>
<evidence type="ECO:0000256" key="1">
    <source>
        <dbReference type="SAM" id="MobiDB-lite"/>
    </source>
</evidence>
<dbReference type="AlphaFoldDB" id="W9RUJ1"/>
<evidence type="ECO:0000313" key="2">
    <source>
        <dbReference type="EMBL" id="EXC10715.1"/>
    </source>
</evidence>
<dbReference type="Proteomes" id="UP000030645">
    <property type="component" value="Unassembled WGS sequence"/>
</dbReference>
<dbReference type="STRING" id="981085.W9RUJ1"/>
<dbReference type="EMBL" id="KE345646">
    <property type="protein sequence ID" value="EXC10715.1"/>
    <property type="molecule type" value="Genomic_DNA"/>
</dbReference>
<proteinExistence type="predicted"/>
<reference evidence="3" key="1">
    <citation type="submission" date="2013-01" db="EMBL/GenBank/DDBJ databases">
        <title>Draft Genome Sequence of a Mulberry Tree, Morus notabilis C.K. Schneid.</title>
        <authorList>
            <person name="He N."/>
            <person name="Zhao S."/>
        </authorList>
    </citation>
    <scope>NUCLEOTIDE SEQUENCE</scope>
</reference>
<keyword evidence="3" id="KW-1185">Reference proteome</keyword>
<protein>
    <submittedName>
        <fullName evidence="2">Uncharacterized protein</fullName>
    </submittedName>
</protein>
<feature type="compositionally biased region" description="Basic and acidic residues" evidence="1">
    <location>
        <begin position="9"/>
        <end position="18"/>
    </location>
</feature>
<accession>W9RUJ1</accession>
<gene>
    <name evidence="2" type="ORF">L484_025299</name>
</gene>
<name>W9RUJ1_9ROSA</name>
<feature type="compositionally biased region" description="Acidic residues" evidence="1">
    <location>
        <begin position="43"/>
        <end position="68"/>
    </location>
</feature>
<organism evidence="2 3">
    <name type="scientific">Morus notabilis</name>
    <dbReference type="NCBI Taxonomy" id="981085"/>
    <lineage>
        <taxon>Eukaryota</taxon>
        <taxon>Viridiplantae</taxon>
        <taxon>Streptophyta</taxon>
        <taxon>Embryophyta</taxon>
        <taxon>Tracheophyta</taxon>
        <taxon>Spermatophyta</taxon>
        <taxon>Magnoliopsida</taxon>
        <taxon>eudicotyledons</taxon>
        <taxon>Gunneridae</taxon>
        <taxon>Pentapetalae</taxon>
        <taxon>rosids</taxon>
        <taxon>fabids</taxon>
        <taxon>Rosales</taxon>
        <taxon>Moraceae</taxon>
        <taxon>Moreae</taxon>
        <taxon>Morus</taxon>
    </lineage>
</organism>
<sequence>MKKQKRIPNIKEKSDKTQFKRKQRRNNGNLPASTPAIPAPNDVTEEDDDEPPLNENDDDELGDVDQGEELNTQHLVLVQFDF</sequence>
<feature type="region of interest" description="Disordered" evidence="1">
    <location>
        <begin position="1"/>
        <end position="73"/>
    </location>
</feature>